<feature type="compositionally biased region" description="Basic and acidic residues" evidence="1">
    <location>
        <begin position="34"/>
        <end position="45"/>
    </location>
</feature>
<proteinExistence type="predicted"/>
<dbReference type="Proteomes" id="UP001342826">
    <property type="component" value="Unassembled WGS sequence"/>
</dbReference>
<feature type="compositionally biased region" description="Basic and acidic residues" evidence="1">
    <location>
        <begin position="1"/>
        <end position="14"/>
    </location>
</feature>
<feature type="compositionally biased region" description="Polar residues" evidence="1">
    <location>
        <begin position="15"/>
        <end position="30"/>
    </location>
</feature>
<evidence type="ECO:0000313" key="2">
    <source>
        <dbReference type="EMBL" id="MED4402382.1"/>
    </source>
</evidence>
<comment type="caution">
    <text evidence="2">The sequence shown here is derived from an EMBL/GenBank/DDBJ whole genome shotgun (WGS) entry which is preliminary data.</text>
</comment>
<accession>A0ABU6NZ35</accession>
<organism evidence="2 3">
    <name type="scientific">Metabacillus fastidiosus</name>
    <dbReference type="NCBI Taxonomy" id="1458"/>
    <lineage>
        <taxon>Bacteria</taxon>
        <taxon>Bacillati</taxon>
        <taxon>Bacillota</taxon>
        <taxon>Bacilli</taxon>
        <taxon>Bacillales</taxon>
        <taxon>Bacillaceae</taxon>
        <taxon>Metabacillus</taxon>
    </lineage>
</organism>
<dbReference type="EMBL" id="JARTFS010000011">
    <property type="protein sequence ID" value="MED4402382.1"/>
    <property type="molecule type" value="Genomic_DNA"/>
</dbReference>
<reference evidence="2 3" key="1">
    <citation type="submission" date="2023-03" db="EMBL/GenBank/DDBJ databases">
        <title>Bacillus Genome Sequencing.</title>
        <authorList>
            <person name="Dunlap C."/>
        </authorList>
    </citation>
    <scope>NUCLEOTIDE SEQUENCE [LARGE SCALE GENOMIC DNA]</scope>
    <source>
        <strain evidence="2 3">NRS-1717</strain>
    </source>
</reference>
<dbReference type="RefSeq" id="WP_156483830.1">
    <property type="nucleotide sequence ID" value="NZ_JARTFQ010000005.1"/>
</dbReference>
<feature type="region of interest" description="Disordered" evidence="1">
    <location>
        <begin position="1"/>
        <end position="45"/>
    </location>
</feature>
<name>A0ABU6NZ35_9BACI</name>
<evidence type="ECO:0000256" key="1">
    <source>
        <dbReference type="SAM" id="MobiDB-lite"/>
    </source>
</evidence>
<protein>
    <recommendedName>
        <fullName evidence="4">DUF4025 domain-containing protein</fullName>
    </recommendedName>
</protein>
<evidence type="ECO:0000313" key="3">
    <source>
        <dbReference type="Proteomes" id="UP001342826"/>
    </source>
</evidence>
<gene>
    <name evidence="2" type="ORF">P9271_13760</name>
</gene>
<sequence>MNLDKNKQNNEEKQVLQNDGENLQTKNDVSAQEDGFRYDYDDSKQ</sequence>
<evidence type="ECO:0008006" key="4">
    <source>
        <dbReference type="Google" id="ProtNLM"/>
    </source>
</evidence>
<keyword evidence="3" id="KW-1185">Reference proteome</keyword>
<dbReference type="GeneID" id="301143484"/>